<protein>
    <recommendedName>
        <fullName evidence="4">Peptide chain release factor 1</fullName>
    </recommendedName>
</protein>
<organism evidence="2 3">
    <name type="scientific">Spirulina subsalsa FACHB-351</name>
    <dbReference type="NCBI Taxonomy" id="234711"/>
    <lineage>
        <taxon>Bacteria</taxon>
        <taxon>Bacillati</taxon>
        <taxon>Cyanobacteriota</taxon>
        <taxon>Cyanophyceae</taxon>
        <taxon>Spirulinales</taxon>
        <taxon>Spirulinaceae</taxon>
        <taxon>Spirulina</taxon>
    </lineage>
</organism>
<feature type="transmembrane region" description="Helical" evidence="1">
    <location>
        <begin position="104"/>
        <end position="124"/>
    </location>
</feature>
<evidence type="ECO:0000313" key="3">
    <source>
        <dbReference type="Proteomes" id="UP001526426"/>
    </source>
</evidence>
<keyword evidence="3" id="KW-1185">Reference proteome</keyword>
<comment type="caution">
    <text evidence="2">The sequence shown here is derived from an EMBL/GenBank/DDBJ whole genome shotgun (WGS) entry which is preliminary data.</text>
</comment>
<evidence type="ECO:0000256" key="1">
    <source>
        <dbReference type="SAM" id="Phobius"/>
    </source>
</evidence>
<dbReference type="EMBL" id="JAIHOM010000001">
    <property type="protein sequence ID" value="MCW6034678.1"/>
    <property type="molecule type" value="Genomic_DNA"/>
</dbReference>
<keyword evidence="1" id="KW-0472">Membrane</keyword>
<evidence type="ECO:0000313" key="2">
    <source>
        <dbReference type="EMBL" id="MCW6034678.1"/>
    </source>
</evidence>
<accession>A0ABT3KZJ9</accession>
<name>A0ABT3KZJ9_9CYAN</name>
<keyword evidence="1" id="KW-1133">Transmembrane helix</keyword>
<dbReference type="RefSeq" id="WP_265262329.1">
    <property type="nucleotide sequence ID" value="NZ_JAIHOM010000001.1"/>
</dbReference>
<keyword evidence="1" id="KW-0812">Transmembrane</keyword>
<evidence type="ECO:0008006" key="4">
    <source>
        <dbReference type="Google" id="ProtNLM"/>
    </source>
</evidence>
<feature type="transmembrane region" description="Helical" evidence="1">
    <location>
        <begin position="36"/>
        <end position="60"/>
    </location>
</feature>
<dbReference type="Proteomes" id="UP001526426">
    <property type="component" value="Unassembled WGS sequence"/>
</dbReference>
<feature type="transmembrane region" description="Helical" evidence="1">
    <location>
        <begin position="80"/>
        <end position="97"/>
    </location>
</feature>
<sequence length="158" mass="17710">MSWCKELIINDYKLLIIPYSLDMNPWHNFKQQPWSILFLVAGMTVLLGTIADQLLVLVLRQSEAANTLLSPLFSPPWEEVMPFFVGLGLGVLGVLLAQRQRSHLMLNSGTLWALVLCLLVSVIVKSAILPYGILQMSGVTLTGIIVGVFWKGRPYWSR</sequence>
<proteinExistence type="predicted"/>
<feature type="transmembrane region" description="Helical" evidence="1">
    <location>
        <begin position="130"/>
        <end position="150"/>
    </location>
</feature>
<reference evidence="2 3" key="1">
    <citation type="submission" date="2021-08" db="EMBL/GenBank/DDBJ databases">
        <title>Draft genome sequence of Spirulina subsalsa with high tolerance to salinity and hype-accumulation of phycocyanin.</title>
        <authorList>
            <person name="Pei H."/>
            <person name="Jiang L."/>
        </authorList>
    </citation>
    <scope>NUCLEOTIDE SEQUENCE [LARGE SCALE GENOMIC DNA]</scope>
    <source>
        <strain evidence="2 3">FACHB-351</strain>
    </source>
</reference>
<gene>
    <name evidence="2" type="ORF">K4A83_00095</name>
</gene>